<comment type="caution">
    <text evidence="1">The sequence shown here is derived from an EMBL/GenBank/DDBJ whole genome shotgun (WGS) entry which is preliminary data.</text>
</comment>
<evidence type="ECO:0000313" key="2">
    <source>
        <dbReference type="Proteomes" id="UP000658131"/>
    </source>
</evidence>
<keyword evidence="2" id="KW-1185">Reference proteome</keyword>
<dbReference type="SUPFAM" id="SSF52540">
    <property type="entry name" value="P-loop containing nucleoside triphosphate hydrolases"/>
    <property type="match status" value="1"/>
</dbReference>
<dbReference type="EMBL" id="JACRTB010000001">
    <property type="protein sequence ID" value="MBC8574896.1"/>
    <property type="molecule type" value="Genomic_DNA"/>
</dbReference>
<protein>
    <recommendedName>
        <fullName evidence="3">ATP-binding protein</fullName>
    </recommendedName>
</protein>
<sequence length="223" mass="24089">MLLSRRITIIAGHYGSGKTEFAVNLALSAAKSAQVTLADLDIVNPYFCSREREEELADAGVTLIAPAKSTHHADVPALPPEVARIFADQDRFSIIDAGGDDAGARVLGRYRPQLDAADPDLWIVLNANRPQTSSPKQALALLRRIEAACSRRCTGVVNNTHLCGMTRPEDVLKGAALAKQVAGDAKVPVVCHLATQEIFTQISPGDLSGERFPIVIRMKKPWE</sequence>
<dbReference type="Proteomes" id="UP000658131">
    <property type="component" value="Unassembled WGS sequence"/>
</dbReference>
<evidence type="ECO:0008006" key="3">
    <source>
        <dbReference type="Google" id="ProtNLM"/>
    </source>
</evidence>
<reference evidence="1 2" key="1">
    <citation type="submission" date="2020-08" db="EMBL/GenBank/DDBJ databases">
        <title>Genome public.</title>
        <authorList>
            <person name="Liu C."/>
            <person name="Sun Q."/>
        </authorList>
    </citation>
    <scope>NUCLEOTIDE SEQUENCE [LARGE SCALE GENOMIC DNA]</scope>
    <source>
        <strain evidence="1 2">BX1</strain>
    </source>
</reference>
<organism evidence="1 2">
    <name type="scientific">Yanshouia hominis</name>
    <dbReference type="NCBI Taxonomy" id="2763673"/>
    <lineage>
        <taxon>Bacteria</taxon>
        <taxon>Bacillati</taxon>
        <taxon>Bacillota</taxon>
        <taxon>Clostridia</taxon>
        <taxon>Eubacteriales</taxon>
        <taxon>Oscillospiraceae</taxon>
        <taxon>Yanshouia</taxon>
    </lineage>
</organism>
<gene>
    <name evidence="1" type="ORF">H8717_00520</name>
</gene>
<evidence type="ECO:0000313" key="1">
    <source>
        <dbReference type="EMBL" id="MBC8574896.1"/>
    </source>
</evidence>
<dbReference type="Gene3D" id="3.40.50.300">
    <property type="entry name" value="P-loop containing nucleotide triphosphate hydrolases"/>
    <property type="match status" value="1"/>
</dbReference>
<proteinExistence type="predicted"/>
<dbReference type="RefSeq" id="WP_262398587.1">
    <property type="nucleotide sequence ID" value="NZ_JACRTB010000001.1"/>
</dbReference>
<name>A0ABR7NEQ6_9FIRM</name>
<accession>A0ABR7NEQ6</accession>
<dbReference type="InterPro" id="IPR027417">
    <property type="entry name" value="P-loop_NTPase"/>
</dbReference>